<proteinExistence type="inferred from homology"/>
<reference evidence="10 11" key="1">
    <citation type="submission" date="2017-05" db="EMBL/GenBank/DDBJ databases">
        <authorList>
            <person name="Varghese N."/>
            <person name="Submissions S."/>
        </authorList>
    </citation>
    <scope>NUCLEOTIDE SEQUENCE [LARGE SCALE GENOMIC DNA]</scope>
    <source>
        <strain evidence="10 11">CGMCC 1.7287</strain>
    </source>
</reference>
<keyword evidence="11" id="KW-1185">Reference proteome</keyword>
<dbReference type="InterPro" id="IPR016098">
    <property type="entry name" value="CAP/MinC_C"/>
</dbReference>
<evidence type="ECO:0000256" key="3">
    <source>
        <dbReference type="ARBA" id="ARBA00023210"/>
    </source>
</evidence>
<dbReference type="Pfam" id="PF05209">
    <property type="entry name" value="MinC_N"/>
    <property type="match status" value="1"/>
</dbReference>
<accession>A0ABY1RWJ0</accession>
<name>A0ABY1RWJ0_9GAMM</name>
<sequence length="275" mass="30053">MIRLAPEIFTRKFNHKDFSVSETTPMPQAVNQEFETRCFQFKSTRAALNELILSTSDTALLKPQLAEHAAKVPMLFSNMPVILNLQQLSEAPDLDALSSLLDLCRELSLVPVGLKADPDTSSELCRHLKLADFSHQRRLSKENEPEPSQPEPPAATEPVTPPVQTAPGAAKVITTPVRSGQQVYARGTDLIILAPVSAGAEVMADGHIHVYGPLRGRAMAGVTGNVEARIFCQSMEAELISIAGYFKTSEDLHSECWQQPTQALLRGSRLDTVSL</sequence>
<feature type="domain" description="Septum formation inhibitor MinC N-terminal" evidence="9">
    <location>
        <begin position="39"/>
        <end position="111"/>
    </location>
</feature>
<evidence type="ECO:0000259" key="9">
    <source>
        <dbReference type="Pfam" id="PF05209"/>
    </source>
</evidence>
<dbReference type="HAMAP" id="MF_00267">
    <property type="entry name" value="MinC"/>
    <property type="match status" value="1"/>
</dbReference>
<dbReference type="SUPFAM" id="SSF63848">
    <property type="entry name" value="Cell-division inhibitor MinC, C-terminal domain"/>
    <property type="match status" value="1"/>
</dbReference>
<keyword evidence="2 6" id="KW-0132">Cell division</keyword>
<feature type="compositionally biased region" description="Pro residues" evidence="7">
    <location>
        <begin position="147"/>
        <end position="161"/>
    </location>
</feature>
<evidence type="ECO:0000259" key="8">
    <source>
        <dbReference type="Pfam" id="PF03775"/>
    </source>
</evidence>
<dbReference type="PANTHER" id="PTHR34108">
    <property type="entry name" value="SEPTUM SITE-DETERMINING PROTEIN MINC"/>
    <property type="match status" value="1"/>
</dbReference>
<organism evidence="10 11">
    <name type="scientific">Marinobacterium sediminicola</name>
    <dbReference type="NCBI Taxonomy" id="518898"/>
    <lineage>
        <taxon>Bacteria</taxon>
        <taxon>Pseudomonadati</taxon>
        <taxon>Pseudomonadota</taxon>
        <taxon>Gammaproteobacteria</taxon>
        <taxon>Oceanospirillales</taxon>
        <taxon>Oceanospirillaceae</taxon>
        <taxon>Marinobacterium</taxon>
    </lineage>
</organism>
<evidence type="ECO:0000313" key="11">
    <source>
        <dbReference type="Proteomes" id="UP001159257"/>
    </source>
</evidence>
<evidence type="ECO:0000256" key="4">
    <source>
        <dbReference type="ARBA" id="ARBA00023306"/>
    </source>
</evidence>
<keyword evidence="3 6" id="KW-0717">Septation</keyword>
<comment type="subunit">
    <text evidence="6">Interacts with MinD and FtsZ.</text>
</comment>
<evidence type="ECO:0000313" key="10">
    <source>
        <dbReference type="EMBL" id="SMR69709.1"/>
    </source>
</evidence>
<dbReference type="InterPro" id="IPR036145">
    <property type="entry name" value="MinC_C_sf"/>
</dbReference>
<dbReference type="EMBL" id="FXWV01000001">
    <property type="protein sequence ID" value="SMR69709.1"/>
    <property type="molecule type" value="Genomic_DNA"/>
</dbReference>
<protein>
    <recommendedName>
        <fullName evidence="6">Probable septum site-determining protein MinC</fullName>
    </recommendedName>
</protein>
<evidence type="ECO:0000256" key="7">
    <source>
        <dbReference type="SAM" id="MobiDB-lite"/>
    </source>
</evidence>
<dbReference type="NCBIfam" id="TIGR01222">
    <property type="entry name" value="minC"/>
    <property type="match status" value="1"/>
</dbReference>
<dbReference type="Gene3D" id="2.160.20.70">
    <property type="match status" value="1"/>
</dbReference>
<dbReference type="Pfam" id="PF03775">
    <property type="entry name" value="MinC_C"/>
    <property type="match status" value="1"/>
</dbReference>
<dbReference type="PANTHER" id="PTHR34108:SF1">
    <property type="entry name" value="SEPTUM SITE-DETERMINING PROTEIN MINC"/>
    <property type="match status" value="1"/>
</dbReference>
<dbReference type="Gene3D" id="3.30.70.260">
    <property type="match status" value="1"/>
</dbReference>
<feature type="region of interest" description="Disordered" evidence="7">
    <location>
        <begin position="136"/>
        <end position="169"/>
    </location>
</feature>
<evidence type="ECO:0000256" key="2">
    <source>
        <dbReference type="ARBA" id="ARBA00022618"/>
    </source>
</evidence>
<keyword evidence="4 6" id="KW-0131">Cell cycle</keyword>
<evidence type="ECO:0000256" key="1">
    <source>
        <dbReference type="ARBA" id="ARBA00006291"/>
    </source>
</evidence>
<evidence type="ECO:0000256" key="6">
    <source>
        <dbReference type="HAMAP-Rule" id="MF_00267"/>
    </source>
</evidence>
<dbReference type="InterPro" id="IPR007874">
    <property type="entry name" value="MinC_N"/>
</dbReference>
<feature type="domain" description="Septum formation inhibitor MinC C-terminal" evidence="8">
    <location>
        <begin position="172"/>
        <end position="268"/>
    </location>
</feature>
<dbReference type="InterPro" id="IPR013033">
    <property type="entry name" value="MinC"/>
</dbReference>
<comment type="function">
    <text evidence="5 6">Cell division inhibitor that blocks the formation of polar Z ring septums. Rapidly oscillates between the poles of the cell to destabilize FtsZ filaments that have formed before they mature into polar Z rings. Prevents FtsZ polymerization.</text>
</comment>
<dbReference type="Proteomes" id="UP001159257">
    <property type="component" value="Unassembled WGS sequence"/>
</dbReference>
<comment type="similarity">
    <text evidence="1 6">Belongs to the MinC family.</text>
</comment>
<comment type="caution">
    <text evidence="10">The sequence shown here is derived from an EMBL/GenBank/DDBJ whole genome shotgun (WGS) entry which is preliminary data.</text>
</comment>
<gene>
    <name evidence="6" type="primary">minC</name>
    <name evidence="10" type="ORF">SAMN04487964_101335</name>
</gene>
<evidence type="ECO:0000256" key="5">
    <source>
        <dbReference type="ARBA" id="ARBA00025606"/>
    </source>
</evidence>
<dbReference type="InterPro" id="IPR005526">
    <property type="entry name" value="Septum_form_inhib_MinC_C"/>
</dbReference>